<dbReference type="Gene3D" id="3.30.450.40">
    <property type="match status" value="1"/>
</dbReference>
<dbReference type="GO" id="GO:0045892">
    <property type="term" value="P:negative regulation of DNA-templated transcription"/>
    <property type="evidence" value="ECO:0007669"/>
    <property type="project" value="TreeGrafter"/>
</dbReference>
<dbReference type="SUPFAM" id="SSF46785">
    <property type="entry name" value="Winged helix' DNA-binding domain"/>
    <property type="match status" value="1"/>
</dbReference>
<organism evidence="6 7">
    <name type="scientific">Conyzicola nivalis</name>
    <dbReference type="NCBI Taxonomy" id="1477021"/>
    <lineage>
        <taxon>Bacteria</taxon>
        <taxon>Bacillati</taxon>
        <taxon>Actinomycetota</taxon>
        <taxon>Actinomycetes</taxon>
        <taxon>Micrococcales</taxon>
        <taxon>Microbacteriaceae</taxon>
        <taxon>Conyzicola</taxon>
    </lineage>
</organism>
<dbReference type="Pfam" id="PF01614">
    <property type="entry name" value="IclR_C"/>
    <property type="match status" value="1"/>
</dbReference>
<dbReference type="PANTHER" id="PTHR30136">
    <property type="entry name" value="HELIX-TURN-HELIX TRANSCRIPTIONAL REGULATOR, ICLR FAMILY"/>
    <property type="match status" value="1"/>
</dbReference>
<evidence type="ECO:0000259" key="4">
    <source>
        <dbReference type="PROSITE" id="PS51077"/>
    </source>
</evidence>
<dbReference type="InterPro" id="IPR029016">
    <property type="entry name" value="GAF-like_dom_sf"/>
</dbReference>
<dbReference type="SUPFAM" id="SSF55781">
    <property type="entry name" value="GAF domain-like"/>
    <property type="match status" value="1"/>
</dbReference>
<dbReference type="AlphaFoldDB" id="A0A916WIU3"/>
<keyword evidence="3" id="KW-0804">Transcription</keyword>
<reference evidence="6" key="1">
    <citation type="journal article" date="2014" name="Int. J. Syst. Evol. Microbiol.">
        <title>Complete genome sequence of Corynebacterium casei LMG S-19264T (=DSM 44701T), isolated from a smear-ripened cheese.</title>
        <authorList>
            <consortium name="US DOE Joint Genome Institute (JGI-PGF)"/>
            <person name="Walter F."/>
            <person name="Albersmeier A."/>
            <person name="Kalinowski J."/>
            <person name="Ruckert C."/>
        </authorList>
    </citation>
    <scope>NUCLEOTIDE SEQUENCE</scope>
    <source>
        <strain evidence="6">CGMCC 1.12813</strain>
    </source>
</reference>
<sequence length="266" mass="28140">MTKGGDEAVAEPNAAVSIIERMTAVLGAFTPQNDRMGVNEIARRSGLPKSTASRLVSSLVEHGYLERRGGLVCIGLRLFELGTLSGQPNELRSLALPTMVDLRSSTRQTVHLSVLEGTEIVYIGILRGYDSSYLLSRVGGRLPAYATGAGKALLAFSPPEVVERVIENGFVAYQPGTITDSASLLRELETIRATGLAYSTAEAGPGVTAAASPILTTESRPVAALSVSGRIGNFDPRRIGPAVHLAALNLGRLSSQPHLSRQRATH</sequence>
<dbReference type="InterPro" id="IPR036390">
    <property type="entry name" value="WH_DNA-bd_sf"/>
</dbReference>
<dbReference type="Gene3D" id="1.10.10.10">
    <property type="entry name" value="Winged helix-like DNA-binding domain superfamily/Winged helix DNA-binding domain"/>
    <property type="match status" value="1"/>
</dbReference>
<dbReference type="PROSITE" id="PS51078">
    <property type="entry name" value="ICLR_ED"/>
    <property type="match status" value="1"/>
</dbReference>
<dbReference type="InterPro" id="IPR014757">
    <property type="entry name" value="Tscrpt_reg_IclR_C"/>
</dbReference>
<evidence type="ECO:0000313" key="6">
    <source>
        <dbReference type="EMBL" id="GGB01707.1"/>
    </source>
</evidence>
<evidence type="ECO:0000256" key="1">
    <source>
        <dbReference type="ARBA" id="ARBA00023015"/>
    </source>
</evidence>
<dbReference type="EMBL" id="BMGB01000001">
    <property type="protein sequence ID" value="GGB01707.1"/>
    <property type="molecule type" value="Genomic_DNA"/>
</dbReference>
<keyword evidence="1" id="KW-0805">Transcription regulation</keyword>
<dbReference type="PANTHER" id="PTHR30136:SF24">
    <property type="entry name" value="HTH-TYPE TRANSCRIPTIONAL REPRESSOR ALLR"/>
    <property type="match status" value="1"/>
</dbReference>
<dbReference type="PROSITE" id="PS51077">
    <property type="entry name" value="HTH_ICLR"/>
    <property type="match status" value="1"/>
</dbReference>
<keyword evidence="7" id="KW-1185">Reference proteome</keyword>
<dbReference type="Proteomes" id="UP000606922">
    <property type="component" value="Unassembled WGS sequence"/>
</dbReference>
<dbReference type="SMART" id="SM00346">
    <property type="entry name" value="HTH_ICLR"/>
    <property type="match status" value="1"/>
</dbReference>
<evidence type="ECO:0000256" key="3">
    <source>
        <dbReference type="ARBA" id="ARBA00023163"/>
    </source>
</evidence>
<dbReference type="RefSeq" id="WP_229733137.1">
    <property type="nucleotide sequence ID" value="NZ_BMGB01000001.1"/>
</dbReference>
<evidence type="ECO:0000259" key="5">
    <source>
        <dbReference type="PROSITE" id="PS51078"/>
    </source>
</evidence>
<accession>A0A916WIU3</accession>
<dbReference type="InterPro" id="IPR005471">
    <property type="entry name" value="Tscrpt_reg_IclR_N"/>
</dbReference>
<dbReference type="Pfam" id="PF09339">
    <property type="entry name" value="HTH_IclR"/>
    <property type="match status" value="1"/>
</dbReference>
<dbReference type="GO" id="GO:0003700">
    <property type="term" value="F:DNA-binding transcription factor activity"/>
    <property type="evidence" value="ECO:0007669"/>
    <property type="project" value="TreeGrafter"/>
</dbReference>
<comment type="caution">
    <text evidence="6">The sequence shown here is derived from an EMBL/GenBank/DDBJ whole genome shotgun (WGS) entry which is preliminary data.</text>
</comment>
<keyword evidence="2" id="KW-0238">DNA-binding</keyword>
<protein>
    <submittedName>
        <fullName evidence="6">IclR family transcriptional regulator</fullName>
    </submittedName>
</protein>
<dbReference type="GO" id="GO:0003677">
    <property type="term" value="F:DNA binding"/>
    <property type="evidence" value="ECO:0007669"/>
    <property type="project" value="UniProtKB-KW"/>
</dbReference>
<reference evidence="6" key="2">
    <citation type="submission" date="2020-09" db="EMBL/GenBank/DDBJ databases">
        <authorList>
            <person name="Sun Q."/>
            <person name="Zhou Y."/>
        </authorList>
    </citation>
    <scope>NUCLEOTIDE SEQUENCE</scope>
    <source>
        <strain evidence="6">CGMCC 1.12813</strain>
    </source>
</reference>
<proteinExistence type="predicted"/>
<name>A0A916WIU3_9MICO</name>
<dbReference type="InterPro" id="IPR050707">
    <property type="entry name" value="HTH_MetabolicPath_Reg"/>
</dbReference>
<feature type="domain" description="HTH iclR-type" evidence="4">
    <location>
        <begin position="16"/>
        <end position="83"/>
    </location>
</feature>
<gene>
    <name evidence="6" type="ORF">GCM10010979_15360</name>
</gene>
<dbReference type="InterPro" id="IPR036388">
    <property type="entry name" value="WH-like_DNA-bd_sf"/>
</dbReference>
<evidence type="ECO:0000313" key="7">
    <source>
        <dbReference type="Proteomes" id="UP000606922"/>
    </source>
</evidence>
<feature type="domain" description="IclR-ED" evidence="5">
    <location>
        <begin position="77"/>
        <end position="265"/>
    </location>
</feature>
<evidence type="ECO:0000256" key="2">
    <source>
        <dbReference type="ARBA" id="ARBA00023125"/>
    </source>
</evidence>